<name>A0A562I752_MICOL</name>
<sequence>MKRMRTFLATALTVGLAGLLAPLVSPSPASAAWSSCPASEFCIFDNINFGGAYLRPALNTPSQWGNFTNANFNDRASSAVNKSGYRWCLYEHAYKGGKRLVFPPNTQISDFRRYGWNDRASSTAIC</sequence>
<dbReference type="PROSITE" id="PS51318">
    <property type="entry name" value="TAT"/>
    <property type="match status" value="1"/>
</dbReference>
<comment type="caution">
    <text evidence="2">The sequence shown here is derived from an EMBL/GenBank/DDBJ whole genome shotgun (WGS) entry which is preliminary data.</text>
</comment>
<gene>
    <name evidence="2" type="ORF">JD77_01457</name>
</gene>
<dbReference type="Proteomes" id="UP000319825">
    <property type="component" value="Unassembled WGS sequence"/>
</dbReference>
<evidence type="ECO:0000313" key="3">
    <source>
        <dbReference type="Proteomes" id="UP000319825"/>
    </source>
</evidence>
<dbReference type="OrthoDB" id="4554488at2"/>
<evidence type="ECO:0000256" key="1">
    <source>
        <dbReference type="SAM" id="SignalP"/>
    </source>
</evidence>
<dbReference type="SUPFAM" id="SSF49695">
    <property type="entry name" value="gamma-Crystallin-like"/>
    <property type="match status" value="1"/>
</dbReference>
<keyword evidence="3" id="KW-1185">Reference proteome</keyword>
<protein>
    <submittedName>
        <fullName evidence="2">Peptidase inhibitor family I36</fullName>
    </submittedName>
</protein>
<accession>A0A562I752</accession>
<reference evidence="2 3" key="1">
    <citation type="submission" date="2019-07" db="EMBL/GenBank/DDBJ databases">
        <title>R&amp;d 2014.</title>
        <authorList>
            <person name="Klenk H.-P."/>
        </authorList>
    </citation>
    <scope>NUCLEOTIDE SEQUENCE [LARGE SCALE GENOMIC DNA]</scope>
    <source>
        <strain evidence="2 3">DSM 43868</strain>
    </source>
</reference>
<evidence type="ECO:0000313" key="2">
    <source>
        <dbReference type="EMBL" id="TWH66503.1"/>
    </source>
</evidence>
<dbReference type="AlphaFoldDB" id="A0A562I752"/>
<dbReference type="Pfam" id="PF03995">
    <property type="entry name" value="Inhibitor_I36"/>
    <property type="match status" value="1"/>
</dbReference>
<feature type="chain" id="PRO_5021879458" evidence="1">
    <location>
        <begin position="32"/>
        <end position="126"/>
    </location>
</feature>
<dbReference type="Gene3D" id="2.60.20.10">
    <property type="entry name" value="Crystallins"/>
    <property type="match status" value="1"/>
</dbReference>
<feature type="signal peptide" evidence="1">
    <location>
        <begin position="1"/>
        <end position="31"/>
    </location>
</feature>
<dbReference type="EMBL" id="VLKE01000001">
    <property type="protein sequence ID" value="TWH66503.1"/>
    <property type="molecule type" value="Genomic_DNA"/>
</dbReference>
<proteinExistence type="predicted"/>
<keyword evidence="1" id="KW-0732">Signal</keyword>
<dbReference type="InterPro" id="IPR011024">
    <property type="entry name" value="G_crystallin-like"/>
</dbReference>
<dbReference type="InterPro" id="IPR006311">
    <property type="entry name" value="TAT_signal"/>
</dbReference>
<organism evidence="2 3">
    <name type="scientific">Micromonospora olivasterospora</name>
    <dbReference type="NCBI Taxonomy" id="1880"/>
    <lineage>
        <taxon>Bacteria</taxon>
        <taxon>Bacillati</taxon>
        <taxon>Actinomycetota</taxon>
        <taxon>Actinomycetes</taxon>
        <taxon>Micromonosporales</taxon>
        <taxon>Micromonosporaceae</taxon>
        <taxon>Micromonospora</taxon>
    </lineage>
</organism>